<reference evidence="2 3" key="1">
    <citation type="submission" date="2015-09" db="EMBL/GenBank/DDBJ databases">
        <authorList>
            <consortium name="Pathogen Informatics"/>
        </authorList>
    </citation>
    <scope>NUCLEOTIDE SEQUENCE [LARGE SCALE GENOMIC DNA]</scope>
    <source>
        <strain evidence="2 3">2789STDY5608891</strain>
    </source>
</reference>
<feature type="transmembrane region" description="Helical" evidence="1">
    <location>
        <begin position="6"/>
        <end position="21"/>
    </location>
</feature>
<keyword evidence="1" id="KW-0812">Transmembrane</keyword>
<organism evidence="2 3">
    <name type="scientific">Eubacterium ramulus</name>
    <dbReference type="NCBI Taxonomy" id="39490"/>
    <lineage>
        <taxon>Bacteria</taxon>
        <taxon>Bacillati</taxon>
        <taxon>Bacillota</taxon>
        <taxon>Clostridia</taxon>
        <taxon>Eubacteriales</taxon>
        <taxon>Eubacteriaceae</taxon>
        <taxon>Eubacterium</taxon>
    </lineage>
</organism>
<dbReference type="InterPro" id="IPR003474">
    <property type="entry name" value="Glcn_transporter"/>
</dbReference>
<feature type="transmembrane region" description="Helical" evidence="1">
    <location>
        <begin position="247"/>
        <end position="264"/>
    </location>
</feature>
<dbReference type="GO" id="GO:0005886">
    <property type="term" value="C:plasma membrane"/>
    <property type="evidence" value="ECO:0007669"/>
    <property type="project" value="TreeGrafter"/>
</dbReference>
<feature type="transmembrane region" description="Helical" evidence="1">
    <location>
        <begin position="307"/>
        <end position="330"/>
    </location>
</feature>
<dbReference type="Proteomes" id="UP000095492">
    <property type="component" value="Unassembled WGS sequence"/>
</dbReference>
<dbReference type="EMBL" id="CYYA01000045">
    <property type="protein sequence ID" value="CUN28084.1"/>
    <property type="molecule type" value="Genomic_DNA"/>
</dbReference>
<feature type="transmembrane region" description="Helical" evidence="1">
    <location>
        <begin position="270"/>
        <end position="287"/>
    </location>
</feature>
<feature type="transmembrane region" description="Helical" evidence="1">
    <location>
        <begin position="109"/>
        <end position="129"/>
    </location>
</feature>
<accession>A0A173VM08</accession>
<dbReference type="AlphaFoldDB" id="A0A173VM08"/>
<feature type="transmembrane region" description="Helical" evidence="1">
    <location>
        <begin position="67"/>
        <end position="88"/>
    </location>
</feature>
<sequence length="448" mass="46693">MAALGIIGIIVGVAVLIYGAYKGISTIILAPLCALLIALFNGMNLLTTFTDTMLPSVCNYVTAMLGPVLMGCVIAALYNASGAALSIANALYDLFTIKARKQAAAGQQVVMKPVLAILTIYVIGTVLAYSGMNPVVLMFILFPIAMDLFEKAKMPRAMGPGVVLGALATAACSMPGTTSDQNVIAVQMLGTSPMAAAVPGFIGGAVVLIMNIVMMNVISKKEIAKGHVYDAAPNAPKRPEGQKTPHWVMSIIPIAVTLICFNGLGWNILVSMMLNIILSLIFFFPYYGKFSGLKELIKPVGEQTTMLVLQVGLLGAIGGVVAASPAFPVLTNGLLHMGGPALFKVVLAIALLTGASGSGPAGLSATLPYMSETFASMGINMSALHRVSVFASQTLDTLPTNPGFIIATGIAEVEIKDSYKYVFITTVLNTTITALIVALILTIFPGLA</sequence>
<gene>
    <name evidence="2" type="ORF">ERS852448_03061</name>
</gene>
<evidence type="ECO:0000313" key="2">
    <source>
        <dbReference type="EMBL" id="CUN28084.1"/>
    </source>
</evidence>
<dbReference type="GeneID" id="97392341"/>
<evidence type="ECO:0000256" key="1">
    <source>
        <dbReference type="SAM" id="Phobius"/>
    </source>
</evidence>
<dbReference type="PANTHER" id="PTHR30354:SF7">
    <property type="entry name" value="BLL7963 PROTEIN"/>
    <property type="match status" value="1"/>
</dbReference>
<keyword evidence="1" id="KW-1133">Transmembrane helix</keyword>
<keyword evidence="1" id="KW-0472">Membrane</keyword>
<feature type="transmembrane region" description="Helical" evidence="1">
    <location>
        <begin position="196"/>
        <end position="218"/>
    </location>
</feature>
<feature type="transmembrane region" description="Helical" evidence="1">
    <location>
        <begin position="342"/>
        <end position="367"/>
    </location>
</feature>
<dbReference type="PANTHER" id="PTHR30354">
    <property type="entry name" value="GNT FAMILY GLUCONATE TRANSPORTER"/>
    <property type="match status" value="1"/>
</dbReference>
<evidence type="ECO:0000313" key="3">
    <source>
        <dbReference type="Proteomes" id="UP000095492"/>
    </source>
</evidence>
<dbReference type="GO" id="GO:0015128">
    <property type="term" value="F:gluconate transmembrane transporter activity"/>
    <property type="evidence" value="ECO:0007669"/>
    <property type="project" value="InterPro"/>
</dbReference>
<proteinExistence type="predicted"/>
<feature type="transmembrane region" description="Helical" evidence="1">
    <location>
        <begin position="28"/>
        <end position="47"/>
    </location>
</feature>
<protein>
    <submittedName>
        <fullName evidence="2">H+/gluconate symporter and related permeases</fullName>
    </submittedName>
</protein>
<feature type="transmembrane region" description="Helical" evidence="1">
    <location>
        <begin position="421"/>
        <end position="444"/>
    </location>
</feature>
<dbReference type="RefSeq" id="WP_022035284.1">
    <property type="nucleotide sequence ID" value="NZ_CAXUGT010000023.1"/>
</dbReference>
<dbReference type="STRING" id="39490.ERS852448_03061"/>
<name>A0A173VM08_EUBRA</name>
<dbReference type="OrthoDB" id="86125at2"/>